<dbReference type="InterPro" id="IPR017441">
    <property type="entry name" value="Protein_kinase_ATP_BS"/>
</dbReference>
<dbReference type="eggNOG" id="COG3899">
    <property type="taxonomic scope" value="Bacteria"/>
</dbReference>
<dbReference type="Gene3D" id="3.40.50.300">
    <property type="entry name" value="P-loop containing nucleotide triphosphate hydrolases"/>
    <property type="match status" value="1"/>
</dbReference>
<dbReference type="Pfam" id="PF13191">
    <property type="entry name" value="AAA_16"/>
    <property type="match status" value="1"/>
</dbReference>
<dbReference type="EMBL" id="CP001804">
    <property type="protein sequence ID" value="ACY12865.1"/>
    <property type="molecule type" value="Genomic_DNA"/>
</dbReference>
<dbReference type="PROSITE" id="PS50011">
    <property type="entry name" value="PROTEIN_KINASE_DOM"/>
    <property type="match status" value="1"/>
</dbReference>
<reference evidence="8 9" key="1">
    <citation type="journal article" date="2010" name="Stand. Genomic Sci.">
        <title>Complete genome sequence of Haliangium ochraceum type strain (SMP-2).</title>
        <authorList>
            <consortium name="US DOE Joint Genome Institute (JGI-PGF)"/>
            <person name="Ivanova N."/>
            <person name="Daum C."/>
            <person name="Lang E."/>
            <person name="Abt B."/>
            <person name="Kopitz M."/>
            <person name="Saunders E."/>
            <person name="Lapidus A."/>
            <person name="Lucas S."/>
            <person name="Glavina Del Rio T."/>
            <person name="Nolan M."/>
            <person name="Tice H."/>
            <person name="Copeland A."/>
            <person name="Cheng J.F."/>
            <person name="Chen F."/>
            <person name="Bruce D."/>
            <person name="Goodwin L."/>
            <person name="Pitluck S."/>
            <person name="Mavromatis K."/>
            <person name="Pati A."/>
            <person name="Mikhailova N."/>
            <person name="Chen A."/>
            <person name="Palaniappan K."/>
            <person name="Land M."/>
            <person name="Hauser L."/>
            <person name="Chang Y.J."/>
            <person name="Jeffries C.D."/>
            <person name="Detter J.C."/>
            <person name="Brettin T."/>
            <person name="Rohde M."/>
            <person name="Goker M."/>
            <person name="Bristow J."/>
            <person name="Markowitz V."/>
            <person name="Eisen J.A."/>
            <person name="Hugenholtz P."/>
            <person name="Kyrpides N.C."/>
            <person name="Klenk H.P."/>
        </authorList>
    </citation>
    <scope>NUCLEOTIDE SEQUENCE [LARGE SCALE GENOMIC DNA]</scope>
    <source>
        <strain evidence="9">DSM 14365 / CIP 107738 / JCM 11303 / AJ 13395 / SMP-2</strain>
    </source>
</reference>
<keyword evidence="2 5" id="KW-0547">Nucleotide-binding</keyword>
<name>D0LHK3_HALO1</name>
<accession>D0LHK3</accession>
<dbReference type="InterPro" id="IPR027417">
    <property type="entry name" value="P-loop_NTPase"/>
</dbReference>
<dbReference type="SUPFAM" id="SSF52540">
    <property type="entry name" value="P-loop containing nucleoside triphosphate hydrolases"/>
    <property type="match status" value="1"/>
</dbReference>
<dbReference type="SUPFAM" id="SSF56112">
    <property type="entry name" value="Protein kinase-like (PK-like)"/>
    <property type="match status" value="1"/>
</dbReference>
<feature type="domain" description="Protein kinase" evidence="7">
    <location>
        <begin position="12"/>
        <end position="356"/>
    </location>
</feature>
<feature type="region of interest" description="Disordered" evidence="6">
    <location>
        <begin position="123"/>
        <end position="161"/>
    </location>
</feature>
<keyword evidence="3 8" id="KW-0418">Kinase</keyword>
<dbReference type="GO" id="GO:0005776">
    <property type="term" value="C:autophagosome"/>
    <property type="evidence" value="ECO:0007669"/>
    <property type="project" value="TreeGrafter"/>
</dbReference>
<keyword evidence="9" id="KW-1185">Reference proteome</keyword>
<dbReference type="CDD" id="cd14014">
    <property type="entry name" value="STKc_PknB_like"/>
    <property type="match status" value="1"/>
</dbReference>
<dbReference type="GO" id="GO:0000407">
    <property type="term" value="C:phagophore assembly site"/>
    <property type="evidence" value="ECO:0007669"/>
    <property type="project" value="TreeGrafter"/>
</dbReference>
<keyword evidence="8" id="KW-0723">Serine/threonine-protein kinase</keyword>
<dbReference type="STRING" id="502025.Hoch_0224"/>
<keyword evidence="4 5" id="KW-0067">ATP-binding</keyword>
<dbReference type="OrthoDB" id="5476445at2"/>
<keyword evidence="1" id="KW-0808">Transferase</keyword>
<dbReference type="GO" id="GO:0016020">
    <property type="term" value="C:membrane"/>
    <property type="evidence" value="ECO:0007669"/>
    <property type="project" value="TreeGrafter"/>
</dbReference>
<dbReference type="GO" id="GO:0005524">
    <property type="term" value="F:ATP binding"/>
    <property type="evidence" value="ECO:0007669"/>
    <property type="project" value="UniProtKB-UniRule"/>
</dbReference>
<dbReference type="SMART" id="SM00220">
    <property type="entry name" value="S_TKc"/>
    <property type="match status" value="1"/>
</dbReference>
<dbReference type="KEGG" id="hoh:Hoch_0224"/>
<evidence type="ECO:0000256" key="3">
    <source>
        <dbReference type="ARBA" id="ARBA00022777"/>
    </source>
</evidence>
<dbReference type="Proteomes" id="UP000001880">
    <property type="component" value="Chromosome"/>
</dbReference>
<dbReference type="eggNOG" id="COG0515">
    <property type="taxonomic scope" value="Bacteria"/>
</dbReference>
<protein>
    <submittedName>
        <fullName evidence="8">Serine/threonine protein kinase</fullName>
    </submittedName>
</protein>
<evidence type="ECO:0000313" key="9">
    <source>
        <dbReference type="Proteomes" id="UP000001880"/>
    </source>
</evidence>
<dbReference type="InterPro" id="IPR000719">
    <property type="entry name" value="Prot_kinase_dom"/>
</dbReference>
<dbReference type="InterPro" id="IPR011009">
    <property type="entry name" value="Kinase-like_dom_sf"/>
</dbReference>
<evidence type="ECO:0000256" key="6">
    <source>
        <dbReference type="SAM" id="MobiDB-lite"/>
    </source>
</evidence>
<proteinExistence type="predicted"/>
<evidence type="ECO:0000256" key="2">
    <source>
        <dbReference type="ARBA" id="ARBA00022741"/>
    </source>
</evidence>
<evidence type="ECO:0000259" key="7">
    <source>
        <dbReference type="PROSITE" id="PS50011"/>
    </source>
</evidence>
<dbReference type="InterPro" id="IPR045269">
    <property type="entry name" value="Atg1-like"/>
</dbReference>
<dbReference type="PROSITE" id="PS00107">
    <property type="entry name" value="PROTEIN_KINASE_ATP"/>
    <property type="match status" value="1"/>
</dbReference>
<dbReference type="HOGENOM" id="CLU_006404_0_0_7"/>
<dbReference type="GO" id="GO:0005829">
    <property type="term" value="C:cytosol"/>
    <property type="evidence" value="ECO:0007669"/>
    <property type="project" value="TreeGrafter"/>
</dbReference>
<feature type="binding site" evidence="5">
    <location>
        <position position="41"/>
    </location>
    <ligand>
        <name>ATP</name>
        <dbReference type="ChEBI" id="CHEBI:30616"/>
    </ligand>
</feature>
<dbReference type="Pfam" id="PF00069">
    <property type="entry name" value="Pkinase"/>
    <property type="match status" value="2"/>
</dbReference>
<organism evidence="8 9">
    <name type="scientific">Haliangium ochraceum (strain DSM 14365 / JCM 11303 / SMP-2)</name>
    <dbReference type="NCBI Taxonomy" id="502025"/>
    <lineage>
        <taxon>Bacteria</taxon>
        <taxon>Pseudomonadati</taxon>
        <taxon>Myxococcota</taxon>
        <taxon>Polyangia</taxon>
        <taxon>Haliangiales</taxon>
        <taxon>Kofleriaceae</taxon>
        <taxon>Haliangium</taxon>
    </lineage>
</organism>
<dbReference type="GO" id="GO:0004674">
    <property type="term" value="F:protein serine/threonine kinase activity"/>
    <property type="evidence" value="ECO:0007669"/>
    <property type="project" value="UniProtKB-KW"/>
</dbReference>
<dbReference type="PANTHER" id="PTHR24348">
    <property type="entry name" value="SERINE/THREONINE-PROTEIN KINASE UNC-51-RELATED"/>
    <property type="match status" value="1"/>
</dbReference>
<evidence type="ECO:0000256" key="4">
    <source>
        <dbReference type="ARBA" id="ARBA00022840"/>
    </source>
</evidence>
<dbReference type="PANTHER" id="PTHR24348:SF22">
    <property type="entry name" value="NON-SPECIFIC SERINE_THREONINE PROTEIN KINASE"/>
    <property type="match status" value="1"/>
</dbReference>
<dbReference type="InterPro" id="IPR041664">
    <property type="entry name" value="AAA_16"/>
</dbReference>
<dbReference type="RefSeq" id="WP_012825492.1">
    <property type="nucleotide sequence ID" value="NC_013440.1"/>
</dbReference>
<evidence type="ECO:0000313" key="8">
    <source>
        <dbReference type="EMBL" id="ACY12865.1"/>
    </source>
</evidence>
<evidence type="ECO:0000256" key="1">
    <source>
        <dbReference type="ARBA" id="ARBA00022679"/>
    </source>
</evidence>
<dbReference type="Gene3D" id="1.10.510.10">
    <property type="entry name" value="Transferase(Phosphotransferase) domain 1"/>
    <property type="match status" value="2"/>
</dbReference>
<gene>
    <name evidence="8" type="ordered locus">Hoch_0224</name>
</gene>
<evidence type="ECO:0000256" key="5">
    <source>
        <dbReference type="PROSITE-ProRule" id="PRU10141"/>
    </source>
</evidence>
<sequence>MARKGFPGSDRYLLRRELGAGGMGVVYEAFDKERGETVALKVLRHVSAHGIYRFKREFRALQGLAHENLVRLGELTVADEDWFFTMELIHGQDLVTYLRGPSESVALGTPTADTRTLMPLIARGSQPNADDDTDEAGEHTGTADAAADAGTDSDNDDDVVRADSAGDIDAFGQTAIDGFPRPPVTLDLAELRRVFVQLVAGLRVLHAAGKVHRDIKPENIMVTDEGRVVLLDFGLILELDPEDWRATERTPAGTLAYMAPEQTNAGPVGPAADWYGVGVLLYQALTGELPYTGSALVLVQAKQSPPERSARELWPECPDDLGELCEQLLQVDPAARPDADTIARCFASYAEGSETFAHATQVAEDAGAETWVPEGLELCLGRDLELAQLAAAHSEVNAEDGAVSVVISGESGIGKSALLRHFTGRVQSEGAVLLGGRCYEYESVPYKALDGVIDALSGYLKSLPDSDVEALLPEDAALLPRLFPVFGRVRIFARMSRNAQRPAGTDDGQWLRGRAFAALRALLQALAVRVRLVLVIDDIQWADEDSAELLTDLLRPPGSPPLLLLLSRRTGVESSVELSLPGRVRTIALQPLSHDDARELARRLVGDDDEALIAQHIADEAQGHPLYISELVRHVGDHRSGPLRLDAAIWSRAQRLPDEARTVLGLLAIAGAPLTEATVQRAAGLGAGPLARALTFLRSEQMVRRDLVADEAWLEPYHDRVRESVASHLHLGKRRVMHDALADALAAEASPERSPLRVQHLEAAGRWEEAAELAERAADEAVVALAFEHATDLYRDAVRLASRDRSLPQDAPLYRKLADTLKLAGAEAAAGEVYRQLGAHTGEPRERDAFRGAAAECFLASGRVDEGVAALRQALADSDIVYPESDAQALRLMLWYQFRASHRLRRFRARPESSIAAEDLQRLELYQNAFRGLVRIDSLRGGYFAARGLVFALERGAARYAGVFWTCQAIVSSMMGTSKHARAKTEIAAAARALAHTSDELSKTHLLLAGTAYALFATDFRQVHARLDTLDRALERLGVHSFEYTTALVFRGLSWNRQLNAAALVAHMPQHLAAARRRGDLYSLFQLEVVGNLRWLVLDRPSTARRELEEAQKPPTEPGNALEWHALVARCQVALYDGRRAPLVAVQDEVSYLRQRSPLRFVQHVRIEMTWFEARLALLDARARFLPTRVAARRKLRRHASALGGEGLDLGHMYEHTLLGGLAEIEGERAVASSHLARAADAAERMGAPVWADLLRLRQDQLDGARATEAEERLRAQGVVDPHRLANLALHPFGR</sequence>